<sequence>MATAESQIDHILVVLNMAHRLYGATAKLDFSAQETDAPRSSLSKRWVVVARILPYDSAQHPCNIGLGYGATFLEAKTAAAGEAVSYFLANYRRDLEEEGVV</sequence>
<reference evidence="1 2" key="1">
    <citation type="journal article" date="2019" name="Nat. Ecol. Evol.">
        <title>Megaphylogeny resolves global patterns of mushroom evolution.</title>
        <authorList>
            <person name="Varga T."/>
            <person name="Krizsan K."/>
            <person name="Foldi C."/>
            <person name="Dima B."/>
            <person name="Sanchez-Garcia M."/>
            <person name="Sanchez-Ramirez S."/>
            <person name="Szollosi G.J."/>
            <person name="Szarkandi J.G."/>
            <person name="Papp V."/>
            <person name="Albert L."/>
            <person name="Andreopoulos W."/>
            <person name="Angelini C."/>
            <person name="Antonin V."/>
            <person name="Barry K.W."/>
            <person name="Bougher N.L."/>
            <person name="Buchanan P."/>
            <person name="Buyck B."/>
            <person name="Bense V."/>
            <person name="Catcheside P."/>
            <person name="Chovatia M."/>
            <person name="Cooper J."/>
            <person name="Damon W."/>
            <person name="Desjardin D."/>
            <person name="Finy P."/>
            <person name="Geml J."/>
            <person name="Haridas S."/>
            <person name="Hughes K."/>
            <person name="Justo A."/>
            <person name="Karasinski D."/>
            <person name="Kautmanova I."/>
            <person name="Kiss B."/>
            <person name="Kocsube S."/>
            <person name="Kotiranta H."/>
            <person name="LaButti K.M."/>
            <person name="Lechner B.E."/>
            <person name="Liimatainen K."/>
            <person name="Lipzen A."/>
            <person name="Lukacs Z."/>
            <person name="Mihaltcheva S."/>
            <person name="Morgado L.N."/>
            <person name="Niskanen T."/>
            <person name="Noordeloos M.E."/>
            <person name="Ohm R.A."/>
            <person name="Ortiz-Santana B."/>
            <person name="Ovrebo C."/>
            <person name="Racz N."/>
            <person name="Riley R."/>
            <person name="Savchenko A."/>
            <person name="Shiryaev A."/>
            <person name="Soop K."/>
            <person name="Spirin V."/>
            <person name="Szebenyi C."/>
            <person name="Tomsovsky M."/>
            <person name="Tulloss R.E."/>
            <person name="Uehling J."/>
            <person name="Grigoriev I.V."/>
            <person name="Vagvolgyi C."/>
            <person name="Papp T."/>
            <person name="Martin F.M."/>
            <person name="Miettinen O."/>
            <person name="Hibbett D.S."/>
            <person name="Nagy L.G."/>
        </authorList>
    </citation>
    <scope>NUCLEOTIDE SEQUENCE [LARGE SCALE GENOMIC DNA]</scope>
    <source>
        <strain evidence="1 2">FP101781</strain>
    </source>
</reference>
<dbReference type="AlphaFoldDB" id="A0A4Y7SUD1"/>
<dbReference type="EMBL" id="QPFP01000056">
    <property type="protein sequence ID" value="TEB25466.1"/>
    <property type="molecule type" value="Genomic_DNA"/>
</dbReference>
<proteinExistence type="predicted"/>
<keyword evidence="2" id="KW-1185">Reference proteome</keyword>
<evidence type="ECO:0000313" key="1">
    <source>
        <dbReference type="EMBL" id="TEB25466.1"/>
    </source>
</evidence>
<dbReference type="Proteomes" id="UP000298030">
    <property type="component" value="Unassembled WGS sequence"/>
</dbReference>
<accession>A0A4Y7SUD1</accession>
<evidence type="ECO:0000313" key="2">
    <source>
        <dbReference type="Proteomes" id="UP000298030"/>
    </source>
</evidence>
<comment type="caution">
    <text evidence="1">The sequence shown here is derived from an EMBL/GenBank/DDBJ whole genome shotgun (WGS) entry which is preliminary data.</text>
</comment>
<name>A0A4Y7SUD1_COPMI</name>
<organism evidence="1 2">
    <name type="scientific">Coprinellus micaceus</name>
    <name type="common">Glistening ink-cap mushroom</name>
    <name type="synonym">Coprinus micaceus</name>
    <dbReference type="NCBI Taxonomy" id="71717"/>
    <lineage>
        <taxon>Eukaryota</taxon>
        <taxon>Fungi</taxon>
        <taxon>Dikarya</taxon>
        <taxon>Basidiomycota</taxon>
        <taxon>Agaricomycotina</taxon>
        <taxon>Agaricomycetes</taxon>
        <taxon>Agaricomycetidae</taxon>
        <taxon>Agaricales</taxon>
        <taxon>Agaricineae</taxon>
        <taxon>Psathyrellaceae</taxon>
        <taxon>Coprinellus</taxon>
    </lineage>
</organism>
<gene>
    <name evidence="1" type="ORF">FA13DRAFT_1738190</name>
</gene>
<protein>
    <submittedName>
        <fullName evidence="1">Uncharacterized protein</fullName>
    </submittedName>
</protein>